<dbReference type="EMBL" id="MU864555">
    <property type="protein sequence ID" value="KAK4183362.1"/>
    <property type="molecule type" value="Genomic_DNA"/>
</dbReference>
<comment type="caution">
    <text evidence="6">The sequence shown here is derived from an EMBL/GenBank/DDBJ whole genome shotgun (WGS) entry which is preliminary data.</text>
</comment>
<evidence type="ECO:0000256" key="4">
    <source>
        <dbReference type="SAM" id="MobiDB-lite"/>
    </source>
</evidence>
<dbReference type="GO" id="GO:0005634">
    <property type="term" value="C:nucleus"/>
    <property type="evidence" value="ECO:0007669"/>
    <property type="project" value="TreeGrafter"/>
</dbReference>
<dbReference type="Gene3D" id="3.40.50.300">
    <property type="entry name" value="P-loop containing nucleotide triphosphate hydrolases"/>
    <property type="match status" value="1"/>
</dbReference>
<dbReference type="InterPro" id="IPR001650">
    <property type="entry name" value="Helicase_C-like"/>
</dbReference>
<dbReference type="GO" id="GO:0006281">
    <property type="term" value="P:DNA repair"/>
    <property type="evidence" value="ECO:0007669"/>
    <property type="project" value="TreeGrafter"/>
</dbReference>
<dbReference type="GO" id="GO:0008094">
    <property type="term" value="F:ATP-dependent activity, acting on DNA"/>
    <property type="evidence" value="ECO:0007669"/>
    <property type="project" value="TreeGrafter"/>
</dbReference>
<keyword evidence="3" id="KW-0067">ATP-binding</keyword>
<dbReference type="InterPro" id="IPR050628">
    <property type="entry name" value="SNF2_RAD54_helicase_TF"/>
</dbReference>
<dbReference type="Proteomes" id="UP001302126">
    <property type="component" value="Unassembled WGS sequence"/>
</dbReference>
<feature type="compositionally biased region" description="Polar residues" evidence="4">
    <location>
        <begin position="286"/>
        <end position="306"/>
    </location>
</feature>
<dbReference type="CDD" id="cd18793">
    <property type="entry name" value="SF2_C_SNF"/>
    <property type="match status" value="1"/>
</dbReference>
<keyword evidence="1" id="KW-0547">Nucleotide-binding</keyword>
<reference evidence="6" key="1">
    <citation type="journal article" date="2023" name="Mol. Phylogenet. Evol.">
        <title>Genome-scale phylogeny and comparative genomics of the fungal order Sordariales.</title>
        <authorList>
            <person name="Hensen N."/>
            <person name="Bonometti L."/>
            <person name="Westerberg I."/>
            <person name="Brannstrom I.O."/>
            <person name="Guillou S."/>
            <person name="Cros-Aarteil S."/>
            <person name="Calhoun S."/>
            <person name="Haridas S."/>
            <person name="Kuo A."/>
            <person name="Mondo S."/>
            <person name="Pangilinan J."/>
            <person name="Riley R."/>
            <person name="LaButti K."/>
            <person name="Andreopoulos B."/>
            <person name="Lipzen A."/>
            <person name="Chen C."/>
            <person name="Yan M."/>
            <person name="Daum C."/>
            <person name="Ng V."/>
            <person name="Clum A."/>
            <person name="Steindorff A."/>
            <person name="Ohm R.A."/>
            <person name="Martin F."/>
            <person name="Silar P."/>
            <person name="Natvig D.O."/>
            <person name="Lalanne C."/>
            <person name="Gautier V."/>
            <person name="Ament-Velasquez S.L."/>
            <person name="Kruys A."/>
            <person name="Hutchinson M.I."/>
            <person name="Powell A.J."/>
            <person name="Barry K."/>
            <person name="Miller A.N."/>
            <person name="Grigoriev I.V."/>
            <person name="Debuchy R."/>
            <person name="Gladieux P."/>
            <person name="Hiltunen Thoren M."/>
            <person name="Johannesson H."/>
        </authorList>
    </citation>
    <scope>NUCLEOTIDE SEQUENCE</scope>
    <source>
        <strain evidence="6">PSN309</strain>
    </source>
</reference>
<dbReference type="PROSITE" id="PS51194">
    <property type="entry name" value="HELICASE_CTER"/>
    <property type="match status" value="1"/>
</dbReference>
<evidence type="ECO:0000256" key="3">
    <source>
        <dbReference type="ARBA" id="ARBA00022840"/>
    </source>
</evidence>
<accession>A0AAN6WNE8</accession>
<dbReference type="PANTHER" id="PTHR45626:SF52">
    <property type="entry name" value="SINGLE-STRANDED DNA-DEPENDENT ATPASE (EUROFUNG)"/>
    <property type="match status" value="1"/>
</dbReference>
<keyword evidence="2 6" id="KW-0378">Hydrolase</keyword>
<evidence type="ECO:0000259" key="5">
    <source>
        <dbReference type="PROSITE" id="PS51194"/>
    </source>
</evidence>
<dbReference type="InterPro" id="IPR000330">
    <property type="entry name" value="SNF2_N"/>
</dbReference>
<sequence length="769" mass="85575">MKTDVDEGKRDCSWSVKASCGADNPDFRLQAEKRPADVPSPQIKWKEGEKVTVRSKQTGAVYLRQYPSPRTYHQFNLRFSGSFLKLEFALGGSLILCLTVDCVIAATELKRVCYGMLQGIPVTSTETAIVIDNTPLVRACFREDGLVERYSDGTHVRKLDKIASDCFSRLIHQENVYVQLMLHLSSQQASRSKGPRRVAYASAILYGPEEASDCVGTFLDECKFFLQDPFGCEENVPYKNPHCLLSVLEEPRMTFDLPQSCSAVCVTFTSVSESLMALETTEEFPESTQPVSLRPNVQLQNPSTGTDRYRGTASASTLVVVPLSLMSVWEEQLERLAALSRLLRFLRFRPYDGVKALDNDIFECFRPPKKDVEEGTRRLQALCRPIMIRRSNKVITLPIREDRVKMIPFSPQEKSEYTKLETSLHNISDGSEHTQSETANWNIVTLLSRLRIFCNLGLTLPLPELPQETGLTLDGSCSESDGMAEAVISSQLLLGAISCAQCQQIIDASDTVLVPGKRPQAYYSKCQQLISCTPCASLCSYQATSDCKCVNGAGRCKLRVILSQPGLSVEEYETSPSQAKWSGKARAIVQEVKKALPEKSVIFSFWRTSLLMIQQALELEQVRCERIDGKLSASEREAALKRFKTDDGIKVILVTILCGGVGLDLTTASRIHLCKPQWNPAAEEQALARVHRLGQQRPVVTIRYVMSNSIEEHVASVKGRKQLLANLLPGSSQCNDQREKPSLLVLETPFSLLRTPITSGYGSDQSNIL</sequence>
<evidence type="ECO:0000256" key="1">
    <source>
        <dbReference type="ARBA" id="ARBA00022741"/>
    </source>
</evidence>
<dbReference type="PANTHER" id="PTHR45626">
    <property type="entry name" value="TRANSCRIPTION TERMINATION FACTOR 2-RELATED"/>
    <property type="match status" value="1"/>
</dbReference>
<evidence type="ECO:0000313" key="6">
    <source>
        <dbReference type="EMBL" id="KAK4183362.1"/>
    </source>
</evidence>
<dbReference type="InterPro" id="IPR027417">
    <property type="entry name" value="P-loop_NTPase"/>
</dbReference>
<evidence type="ECO:0000256" key="2">
    <source>
        <dbReference type="ARBA" id="ARBA00022801"/>
    </source>
</evidence>
<dbReference type="InterPro" id="IPR049730">
    <property type="entry name" value="SNF2/RAD54-like_C"/>
</dbReference>
<dbReference type="AlphaFoldDB" id="A0AAN6WNE8"/>
<keyword evidence="7" id="KW-1185">Reference proteome</keyword>
<evidence type="ECO:0000313" key="7">
    <source>
        <dbReference type="Proteomes" id="UP001302126"/>
    </source>
</evidence>
<dbReference type="GO" id="GO:0005524">
    <property type="term" value="F:ATP binding"/>
    <property type="evidence" value="ECO:0007669"/>
    <property type="project" value="UniProtKB-KW"/>
</dbReference>
<dbReference type="SMART" id="SM00490">
    <property type="entry name" value="HELICc"/>
    <property type="match status" value="1"/>
</dbReference>
<proteinExistence type="predicted"/>
<name>A0AAN6WNE8_9PEZI</name>
<feature type="region of interest" description="Disordered" evidence="4">
    <location>
        <begin position="286"/>
        <end position="310"/>
    </location>
</feature>
<organism evidence="6 7">
    <name type="scientific">Podospora australis</name>
    <dbReference type="NCBI Taxonomy" id="1536484"/>
    <lineage>
        <taxon>Eukaryota</taxon>
        <taxon>Fungi</taxon>
        <taxon>Dikarya</taxon>
        <taxon>Ascomycota</taxon>
        <taxon>Pezizomycotina</taxon>
        <taxon>Sordariomycetes</taxon>
        <taxon>Sordariomycetidae</taxon>
        <taxon>Sordariales</taxon>
        <taxon>Podosporaceae</taxon>
        <taxon>Podospora</taxon>
    </lineage>
</organism>
<dbReference type="Pfam" id="PF00176">
    <property type="entry name" value="SNF2-rel_dom"/>
    <property type="match status" value="1"/>
</dbReference>
<dbReference type="GO" id="GO:0016787">
    <property type="term" value="F:hydrolase activity"/>
    <property type="evidence" value="ECO:0007669"/>
    <property type="project" value="UniProtKB-KW"/>
</dbReference>
<feature type="domain" description="Helicase C-terminal" evidence="5">
    <location>
        <begin position="587"/>
        <end position="742"/>
    </location>
</feature>
<dbReference type="SUPFAM" id="SSF52540">
    <property type="entry name" value="P-loop containing nucleoside triphosphate hydrolases"/>
    <property type="match status" value="1"/>
</dbReference>
<protein>
    <submittedName>
        <fullName evidence="6">P-loop containing nucleoside triphosphate hydrolase protein</fullName>
    </submittedName>
</protein>
<reference evidence="6" key="2">
    <citation type="submission" date="2023-05" db="EMBL/GenBank/DDBJ databases">
        <authorList>
            <consortium name="Lawrence Berkeley National Laboratory"/>
            <person name="Steindorff A."/>
            <person name="Hensen N."/>
            <person name="Bonometti L."/>
            <person name="Westerberg I."/>
            <person name="Brannstrom I.O."/>
            <person name="Guillou S."/>
            <person name="Cros-Aarteil S."/>
            <person name="Calhoun S."/>
            <person name="Haridas S."/>
            <person name="Kuo A."/>
            <person name="Mondo S."/>
            <person name="Pangilinan J."/>
            <person name="Riley R."/>
            <person name="Labutti K."/>
            <person name="Andreopoulos B."/>
            <person name="Lipzen A."/>
            <person name="Chen C."/>
            <person name="Yanf M."/>
            <person name="Daum C."/>
            <person name="Ng V."/>
            <person name="Clum A."/>
            <person name="Ohm R."/>
            <person name="Martin F."/>
            <person name="Silar P."/>
            <person name="Natvig D."/>
            <person name="Lalanne C."/>
            <person name="Gautier V."/>
            <person name="Ament-Velasquez S.L."/>
            <person name="Kruys A."/>
            <person name="Hutchinson M.I."/>
            <person name="Powell A.J."/>
            <person name="Barry K."/>
            <person name="Miller A.N."/>
            <person name="Grigoriev I.V."/>
            <person name="Debuchy R."/>
            <person name="Gladieux P."/>
            <person name="Thoren M.H."/>
            <person name="Johannesson H."/>
        </authorList>
    </citation>
    <scope>NUCLEOTIDE SEQUENCE</scope>
    <source>
        <strain evidence="6">PSN309</strain>
    </source>
</reference>
<gene>
    <name evidence="6" type="ORF">QBC35DRAFT_543930</name>
</gene>
<dbReference type="Pfam" id="PF00271">
    <property type="entry name" value="Helicase_C"/>
    <property type="match status" value="1"/>
</dbReference>